<gene>
    <name evidence="13" type="ORF">M9Y10_027510</name>
    <name evidence="12" type="ORF">M9Y10_036942</name>
</gene>
<evidence type="ECO:0000256" key="10">
    <source>
        <dbReference type="SAM" id="Phobius"/>
    </source>
</evidence>
<dbReference type="Proteomes" id="UP001470230">
    <property type="component" value="Unassembled WGS sequence"/>
</dbReference>
<comment type="similarity">
    <text evidence="3">Belongs to the glycosyltransferase 39 family.</text>
</comment>
<evidence type="ECO:0000313" key="14">
    <source>
        <dbReference type="Proteomes" id="UP001470230"/>
    </source>
</evidence>
<dbReference type="InterPro" id="IPR027005">
    <property type="entry name" value="PMT-like"/>
</dbReference>
<evidence type="ECO:0000256" key="8">
    <source>
        <dbReference type="ARBA" id="ARBA00023136"/>
    </source>
</evidence>
<sequence>MIEEQHEEDKNELPSSISKKKNIKSKPSHFSTVIEHIFPNNDHSSINLDRTDASLIMFFLGISALTRTIRIYYPKNVIYNESIYGTYLNNYLQGIFFIDNNPPFPTLLISSIAYFAGYRGKYAFQEEEVYSSMFYVMLRLIPAFFSTFCIPISYLIMRIIGVCHLGASCAAFMICSDLILIVEGRHFMIDGIVHFFSVLSILSIFLYERLETFIALLFEGICLGLAASSKITTSGIILLALFRQFPLKDVKNKRFLRNSGPSIIRCLILLQIIFTLYYLFYSIHVTILPFKDENLNNNSMIPDQIKKSLFLIDDYTKKKLIDDPLWSISSFDSIRSLSNIDWHKIRKNSPSHFSRVISLIFHNHKLNVKSSQFNSPWWTWAICLGKYVPIWNEEDGHQIGCVCNVFLWIPVFVGILCTFIISIFQCDFVSQRSEMMIGYFLSYLPFAFVPCNFSASYYLIPLFFGVFNLVLIIDDICNKKASGFIYMMLIHFSISGYFMWSPLSYGKHVGDINFLIWKKWMTK</sequence>
<feature type="transmembrane region" description="Helical" evidence="10">
    <location>
        <begin position="187"/>
        <end position="207"/>
    </location>
</feature>
<dbReference type="Pfam" id="PF02366">
    <property type="entry name" value="PMT"/>
    <property type="match status" value="1"/>
</dbReference>
<reference evidence="13 14" key="1">
    <citation type="submission" date="2024-04" db="EMBL/GenBank/DDBJ databases">
        <title>Tritrichomonas musculus Genome.</title>
        <authorList>
            <person name="Alves-Ferreira E."/>
            <person name="Grigg M."/>
            <person name="Lorenzi H."/>
            <person name="Galac M."/>
        </authorList>
    </citation>
    <scope>NUCLEOTIDE SEQUENCE [LARGE SCALE GENOMIC DNA]</scope>
    <source>
        <strain evidence="13 14">EAF2021</strain>
    </source>
</reference>
<keyword evidence="7 10" id="KW-1133">Transmembrane helix</keyword>
<organism evidence="13 14">
    <name type="scientific">Tritrichomonas musculus</name>
    <dbReference type="NCBI Taxonomy" id="1915356"/>
    <lineage>
        <taxon>Eukaryota</taxon>
        <taxon>Metamonada</taxon>
        <taxon>Parabasalia</taxon>
        <taxon>Tritrichomonadida</taxon>
        <taxon>Tritrichomonadidae</taxon>
        <taxon>Tritrichomonas</taxon>
    </lineage>
</organism>
<keyword evidence="14" id="KW-1185">Reference proteome</keyword>
<evidence type="ECO:0000256" key="3">
    <source>
        <dbReference type="ARBA" id="ARBA00007222"/>
    </source>
</evidence>
<evidence type="ECO:0000256" key="5">
    <source>
        <dbReference type="ARBA" id="ARBA00022679"/>
    </source>
</evidence>
<feature type="transmembrane region" description="Helical" evidence="10">
    <location>
        <begin position="405"/>
        <end position="424"/>
    </location>
</feature>
<feature type="region of interest" description="Disordered" evidence="9">
    <location>
        <begin position="1"/>
        <end position="24"/>
    </location>
</feature>
<evidence type="ECO:0000256" key="9">
    <source>
        <dbReference type="SAM" id="MobiDB-lite"/>
    </source>
</evidence>
<evidence type="ECO:0000256" key="6">
    <source>
        <dbReference type="ARBA" id="ARBA00022692"/>
    </source>
</evidence>
<feature type="domain" description="ArnT-like N-terminal" evidence="11">
    <location>
        <begin position="59"/>
        <end position="288"/>
    </location>
</feature>
<dbReference type="EMBL" id="JAPFFF010000546">
    <property type="protein sequence ID" value="KAK8834039.1"/>
    <property type="molecule type" value="Genomic_DNA"/>
</dbReference>
<dbReference type="InterPro" id="IPR003342">
    <property type="entry name" value="ArnT-like_N"/>
</dbReference>
<feature type="transmembrane region" description="Helical" evidence="10">
    <location>
        <begin position="484"/>
        <end position="500"/>
    </location>
</feature>
<comment type="pathway">
    <text evidence="2">Protein modification; protein glycosylation.</text>
</comment>
<evidence type="ECO:0000259" key="11">
    <source>
        <dbReference type="Pfam" id="PF02366"/>
    </source>
</evidence>
<evidence type="ECO:0000256" key="4">
    <source>
        <dbReference type="ARBA" id="ARBA00022676"/>
    </source>
</evidence>
<dbReference type="EMBL" id="JAPFFF010000042">
    <property type="protein sequence ID" value="KAK8841307.1"/>
    <property type="molecule type" value="Genomic_DNA"/>
</dbReference>
<keyword evidence="4" id="KW-0328">Glycosyltransferase</keyword>
<evidence type="ECO:0000256" key="7">
    <source>
        <dbReference type="ARBA" id="ARBA00022989"/>
    </source>
</evidence>
<feature type="transmembrane region" description="Helical" evidence="10">
    <location>
        <begin position="263"/>
        <end position="281"/>
    </location>
</feature>
<dbReference type="PANTHER" id="PTHR10050">
    <property type="entry name" value="DOLICHYL-PHOSPHATE-MANNOSE--PROTEIN MANNOSYLTRANSFERASE"/>
    <property type="match status" value="1"/>
</dbReference>
<accession>A0ABR2H6X3</accession>
<keyword evidence="6 10" id="KW-0812">Transmembrane</keyword>
<name>A0ABR2H6X3_9EUKA</name>
<feature type="transmembrane region" description="Helical" evidence="10">
    <location>
        <begin position="159"/>
        <end position="180"/>
    </location>
</feature>
<feature type="transmembrane region" description="Helical" evidence="10">
    <location>
        <begin position="129"/>
        <end position="153"/>
    </location>
</feature>
<protein>
    <recommendedName>
        <fullName evidence="11">ArnT-like N-terminal domain-containing protein</fullName>
    </recommendedName>
</protein>
<evidence type="ECO:0000256" key="1">
    <source>
        <dbReference type="ARBA" id="ARBA00004127"/>
    </source>
</evidence>
<comment type="subcellular location">
    <subcellularLocation>
        <location evidence="1">Endomembrane system</location>
        <topology evidence="1">Multi-pass membrane protein</topology>
    </subcellularLocation>
</comment>
<proteinExistence type="inferred from homology"/>
<evidence type="ECO:0000313" key="13">
    <source>
        <dbReference type="EMBL" id="KAK8841307.1"/>
    </source>
</evidence>
<dbReference type="PANTHER" id="PTHR10050:SF46">
    <property type="entry name" value="PROTEIN O-MANNOSYL-TRANSFERASE 2"/>
    <property type="match status" value="1"/>
</dbReference>
<keyword evidence="8 10" id="KW-0472">Membrane</keyword>
<feature type="transmembrane region" description="Helical" evidence="10">
    <location>
        <begin position="213"/>
        <end position="242"/>
    </location>
</feature>
<keyword evidence="5" id="KW-0808">Transferase</keyword>
<evidence type="ECO:0000256" key="2">
    <source>
        <dbReference type="ARBA" id="ARBA00004922"/>
    </source>
</evidence>
<evidence type="ECO:0000313" key="12">
    <source>
        <dbReference type="EMBL" id="KAK8834039.1"/>
    </source>
</evidence>
<comment type="caution">
    <text evidence="13">The sequence shown here is derived from an EMBL/GenBank/DDBJ whole genome shotgun (WGS) entry which is preliminary data.</text>
</comment>